<dbReference type="Proteomes" id="UP000000724">
    <property type="component" value="Contig Pc00c20"/>
</dbReference>
<reference evidence="2 3" key="1">
    <citation type="journal article" date="2008" name="Nat. Biotechnol.">
        <title>Genome sequencing and analysis of the filamentous fungus Penicillium chrysogenum.</title>
        <authorList>
            <person name="van den Berg M.A."/>
            <person name="Albang R."/>
            <person name="Albermann K."/>
            <person name="Badger J.H."/>
            <person name="Daran J.-M."/>
            <person name="Driessen A.J.M."/>
            <person name="Garcia-Estrada C."/>
            <person name="Fedorova N.D."/>
            <person name="Harris D.M."/>
            <person name="Heijne W.H.M."/>
            <person name="Joardar V.S."/>
            <person name="Kiel J.A.K.W."/>
            <person name="Kovalchuk A."/>
            <person name="Martin J.F."/>
            <person name="Nierman W.C."/>
            <person name="Nijland J.G."/>
            <person name="Pronk J.T."/>
            <person name="Roubos J.A."/>
            <person name="van der Klei I.J."/>
            <person name="van Peij N.N.M.E."/>
            <person name="Veenhuis M."/>
            <person name="von Doehren H."/>
            <person name="Wagner C."/>
            <person name="Wortman J.R."/>
            <person name="Bovenberg R.A.L."/>
        </authorList>
    </citation>
    <scope>NUCLEOTIDE SEQUENCE [LARGE SCALE GENOMIC DNA]</scope>
    <source>
        <strain evidence="3">ATCC 28089 / DSM 1075 / NRRL 1951 / Wisconsin 54-1255</strain>
    </source>
</reference>
<dbReference type="VEuPathDB" id="FungiDB:PCH_Pc20g04920"/>
<keyword evidence="3" id="KW-1185">Reference proteome</keyword>
<feature type="region of interest" description="Disordered" evidence="1">
    <location>
        <begin position="1"/>
        <end position="23"/>
    </location>
</feature>
<organism evidence="2 3">
    <name type="scientific">Penicillium rubens (strain ATCC 28089 / DSM 1075 / NRRL 1951 / Wisconsin 54-1255)</name>
    <name type="common">Penicillium chrysogenum</name>
    <dbReference type="NCBI Taxonomy" id="500485"/>
    <lineage>
        <taxon>Eukaryota</taxon>
        <taxon>Fungi</taxon>
        <taxon>Dikarya</taxon>
        <taxon>Ascomycota</taxon>
        <taxon>Pezizomycotina</taxon>
        <taxon>Eurotiomycetes</taxon>
        <taxon>Eurotiomycetidae</taxon>
        <taxon>Eurotiales</taxon>
        <taxon>Aspergillaceae</taxon>
        <taxon>Penicillium</taxon>
        <taxon>Penicillium chrysogenum species complex</taxon>
    </lineage>
</organism>
<accession>B6HEB7</accession>
<dbReference type="HOGENOM" id="CLU_2740820_0_0_1"/>
<protein>
    <submittedName>
        <fullName evidence="2">Pc20g04920 protein</fullName>
    </submittedName>
</protein>
<dbReference type="EMBL" id="AM920435">
    <property type="protein sequence ID" value="CAP85821.1"/>
    <property type="molecule type" value="Genomic_DNA"/>
</dbReference>
<sequence length="71" mass="7789">MPRPNCPWRQIAPKGDGSPDDLGNVPVTLDELEIDACSSHEGHGSRMGLCYHAAEIYISFCRITLVADFVD</sequence>
<evidence type="ECO:0000313" key="2">
    <source>
        <dbReference type="EMBL" id="CAP85821.1"/>
    </source>
</evidence>
<name>B6HEB7_PENRW</name>
<gene>
    <name evidence="2" type="ORF">Pc20g04920</name>
    <name evidence="2" type="ORF">PCH_Pc20g04920</name>
</gene>
<evidence type="ECO:0000313" key="3">
    <source>
        <dbReference type="Proteomes" id="UP000000724"/>
    </source>
</evidence>
<evidence type="ECO:0000256" key="1">
    <source>
        <dbReference type="SAM" id="MobiDB-lite"/>
    </source>
</evidence>
<proteinExistence type="predicted"/>
<dbReference type="AlphaFoldDB" id="B6HEB7"/>
<dbReference type="BioCyc" id="PCHR:PC20G04920-MONOMER"/>